<dbReference type="InterPro" id="IPR003587">
    <property type="entry name" value="Hint_dom_N"/>
</dbReference>
<reference evidence="2" key="1">
    <citation type="submission" date="2019-08" db="EMBL/GenBank/DDBJ databases">
        <title>The complete genome of Acinetobacter defluvii strain WCHAD010030.</title>
        <authorList>
            <person name="Hu Y."/>
            <person name="Qin J."/>
            <person name="Feng Y."/>
            <person name="Zong Z."/>
        </authorList>
    </citation>
    <scope>NUCLEOTIDE SEQUENCE</scope>
    <source>
        <strain evidence="2">WCHA30</strain>
    </source>
</reference>
<sequence>MKKNSGFVAGTLVHTNKGLVPIQEIKVGDMVLSSPEQRDRTVREYKRVVNTFKAESEEIYELIIRKTLNPDLEYVEDGILHNIYEMIYLTAGHPIYVINSLFIEEWDSQNDIDQINARSGSWQAARDLKMYDRVLVAHPQYSDSNTYEVVNIAPVQDVNRDYGFVDRSSIDNNKPFDTIVYFDQHNYKIVGGNILEGRSSLRNYFIGNYVEANFQNHSVIVKDFRENYEQICAKVGGNLEKIPTLQCSVYNFEVEDYHTYFVGEQGLWVHQ</sequence>
<protein>
    <recommendedName>
        <fullName evidence="1">Hint domain-containing protein</fullName>
    </recommendedName>
</protein>
<evidence type="ECO:0000259" key="1">
    <source>
        <dbReference type="SMART" id="SM00306"/>
    </source>
</evidence>
<dbReference type="STRING" id="1871111.GCA_001704615_00193"/>
<dbReference type="Gene3D" id="2.170.16.10">
    <property type="entry name" value="Hedgehog/Intein (Hint) domain"/>
    <property type="match status" value="1"/>
</dbReference>
<dbReference type="AlphaFoldDB" id="A0A2S2FJF4"/>
<dbReference type="InterPro" id="IPR036844">
    <property type="entry name" value="Hint_dom_sf"/>
</dbReference>
<dbReference type="KEGG" id="adv:DJ533_08815"/>
<dbReference type="Proteomes" id="UP000245977">
    <property type="component" value="Chromosome"/>
</dbReference>
<feature type="domain" description="Hint" evidence="1">
    <location>
        <begin position="4"/>
        <end position="138"/>
    </location>
</feature>
<accession>A0A2S2FJF4</accession>
<gene>
    <name evidence="2" type="ORF">DJ533_08815</name>
</gene>
<evidence type="ECO:0000313" key="3">
    <source>
        <dbReference type="Proteomes" id="UP000245977"/>
    </source>
</evidence>
<organism evidence="2 3">
    <name type="scientific">Acinetobacter defluvii</name>
    <dbReference type="NCBI Taxonomy" id="1871111"/>
    <lineage>
        <taxon>Bacteria</taxon>
        <taxon>Pseudomonadati</taxon>
        <taxon>Pseudomonadota</taxon>
        <taxon>Gammaproteobacteria</taxon>
        <taxon>Moraxellales</taxon>
        <taxon>Moraxellaceae</taxon>
        <taxon>Acinetobacter</taxon>
    </lineage>
</organism>
<dbReference type="RefSeq" id="WP_065992439.1">
    <property type="nucleotide sequence ID" value="NZ_CP029397.2"/>
</dbReference>
<dbReference type="SMART" id="SM00306">
    <property type="entry name" value="HintN"/>
    <property type="match status" value="1"/>
</dbReference>
<name>A0A2S2FJF4_9GAMM</name>
<dbReference type="EMBL" id="CP029397">
    <property type="protein sequence ID" value="AWL30482.1"/>
    <property type="molecule type" value="Genomic_DNA"/>
</dbReference>
<dbReference type="InterPro" id="IPR030934">
    <property type="entry name" value="Intein_C"/>
</dbReference>
<evidence type="ECO:0000313" key="2">
    <source>
        <dbReference type="EMBL" id="AWL30482.1"/>
    </source>
</evidence>
<dbReference type="SUPFAM" id="SSF51294">
    <property type="entry name" value="Hedgehog/intein (Hint) domain"/>
    <property type="match status" value="1"/>
</dbReference>
<keyword evidence="3" id="KW-1185">Reference proteome</keyword>
<dbReference type="OrthoDB" id="2666939at2"/>
<dbReference type="NCBIfam" id="TIGR01443">
    <property type="entry name" value="intein_Cterm"/>
    <property type="match status" value="1"/>
</dbReference>
<proteinExistence type="predicted"/>